<comment type="similarity">
    <text evidence="1">Belongs to the acyl carrier protein (ACP) family.</text>
</comment>
<dbReference type="Gene3D" id="1.10.1200.10">
    <property type="entry name" value="ACP-like"/>
    <property type="match status" value="1"/>
</dbReference>
<dbReference type="AlphaFoldDB" id="A0A7S3I5X2"/>
<organism evidence="6">
    <name type="scientific">Favella ehrenbergii</name>
    <dbReference type="NCBI Taxonomy" id="182087"/>
    <lineage>
        <taxon>Eukaryota</taxon>
        <taxon>Sar</taxon>
        <taxon>Alveolata</taxon>
        <taxon>Ciliophora</taxon>
        <taxon>Intramacronucleata</taxon>
        <taxon>Spirotrichea</taxon>
        <taxon>Choreotrichia</taxon>
        <taxon>Tintinnida</taxon>
        <taxon>Xystonellidae</taxon>
        <taxon>Favella</taxon>
    </lineage>
</organism>
<keyword evidence="2 4" id="KW-0596">Phosphopantetheine</keyword>
<dbReference type="PROSITE" id="PS50075">
    <property type="entry name" value="CARRIER"/>
    <property type="match status" value="1"/>
</dbReference>
<evidence type="ECO:0000259" key="5">
    <source>
        <dbReference type="PROSITE" id="PS50075"/>
    </source>
</evidence>
<accession>A0A7S3I5X2</accession>
<evidence type="ECO:0000256" key="1">
    <source>
        <dbReference type="ARBA" id="ARBA00010930"/>
    </source>
</evidence>
<protein>
    <recommendedName>
        <fullName evidence="4">Acyl carrier protein</fullName>
    </recommendedName>
</protein>
<dbReference type="InterPro" id="IPR003231">
    <property type="entry name" value="ACP"/>
</dbReference>
<sequence length="112" mass="12544">MVALRAFSTEASSQLNENEIIEYVEGKVFEVLKSAAKCKHEKLARTASFEDLGFDSLDGVELVLAMEEHFGFDISNNEAEKITSVMDAIQIFHSNVLKRQSLETTEEAESKQ</sequence>
<dbReference type="PANTHER" id="PTHR20863:SF76">
    <property type="entry name" value="CARRIER DOMAIN-CONTAINING PROTEIN"/>
    <property type="match status" value="1"/>
</dbReference>
<dbReference type="InterPro" id="IPR009081">
    <property type="entry name" value="PP-bd_ACP"/>
</dbReference>
<dbReference type="InterPro" id="IPR036736">
    <property type="entry name" value="ACP-like_sf"/>
</dbReference>
<keyword evidence="4" id="KW-0276">Fatty acid metabolism</keyword>
<evidence type="ECO:0000256" key="4">
    <source>
        <dbReference type="RuleBase" id="RU000722"/>
    </source>
</evidence>
<gene>
    <name evidence="6" type="ORF">FEHR0123_LOCUS8769</name>
</gene>
<keyword evidence="4" id="KW-0444">Lipid biosynthesis</keyword>
<dbReference type="EMBL" id="HBIE01029278">
    <property type="protein sequence ID" value="CAE0313845.1"/>
    <property type="molecule type" value="Transcribed_RNA"/>
</dbReference>
<proteinExistence type="inferred from homology"/>
<keyword evidence="4" id="KW-0275">Fatty acid biosynthesis</keyword>
<dbReference type="SUPFAM" id="SSF47336">
    <property type="entry name" value="ACP-like"/>
    <property type="match status" value="1"/>
</dbReference>
<dbReference type="HAMAP" id="MF_01217">
    <property type="entry name" value="Acyl_carrier"/>
    <property type="match status" value="1"/>
</dbReference>
<keyword evidence="4" id="KW-0443">Lipid metabolism</keyword>
<reference evidence="6" key="1">
    <citation type="submission" date="2021-01" db="EMBL/GenBank/DDBJ databases">
        <authorList>
            <person name="Corre E."/>
            <person name="Pelletier E."/>
            <person name="Niang G."/>
            <person name="Scheremetjew M."/>
            <person name="Finn R."/>
            <person name="Kale V."/>
            <person name="Holt S."/>
            <person name="Cochrane G."/>
            <person name="Meng A."/>
            <person name="Brown T."/>
            <person name="Cohen L."/>
        </authorList>
    </citation>
    <scope>NUCLEOTIDE SEQUENCE</scope>
    <source>
        <strain evidence="6">Fehren 1</strain>
    </source>
</reference>
<keyword evidence="3" id="KW-0597">Phosphoprotein</keyword>
<feature type="domain" description="Carrier" evidence="5">
    <location>
        <begin position="15"/>
        <end position="96"/>
    </location>
</feature>
<dbReference type="GO" id="GO:0000035">
    <property type="term" value="F:acyl binding"/>
    <property type="evidence" value="ECO:0007669"/>
    <property type="project" value="TreeGrafter"/>
</dbReference>
<dbReference type="GO" id="GO:0000036">
    <property type="term" value="F:acyl carrier activity"/>
    <property type="evidence" value="ECO:0007669"/>
    <property type="project" value="TreeGrafter"/>
</dbReference>
<comment type="function">
    <text evidence="4">Carrier of the growing fatty acid chain in fatty acid biosynthesis.</text>
</comment>
<evidence type="ECO:0000256" key="3">
    <source>
        <dbReference type="ARBA" id="ARBA00022553"/>
    </source>
</evidence>
<dbReference type="PANTHER" id="PTHR20863">
    <property type="entry name" value="ACYL CARRIER PROTEIN"/>
    <property type="match status" value="1"/>
</dbReference>
<evidence type="ECO:0000313" key="6">
    <source>
        <dbReference type="EMBL" id="CAE0313845.1"/>
    </source>
</evidence>
<evidence type="ECO:0000256" key="2">
    <source>
        <dbReference type="ARBA" id="ARBA00022450"/>
    </source>
</evidence>
<dbReference type="Pfam" id="PF00550">
    <property type="entry name" value="PP-binding"/>
    <property type="match status" value="1"/>
</dbReference>
<name>A0A7S3I5X2_9SPIT</name>